<comment type="caution">
    <text evidence="1">The sequence shown here is derived from an EMBL/GenBank/DDBJ whole genome shotgun (WGS) entry which is preliminary data.</text>
</comment>
<evidence type="ECO:0000313" key="2">
    <source>
        <dbReference type="Proteomes" id="UP001235343"/>
    </source>
</evidence>
<dbReference type="Gene3D" id="1.10.287.1100">
    <property type="entry name" value="Sporulation inhibitor A"/>
    <property type="match status" value="1"/>
</dbReference>
<reference evidence="1 2" key="1">
    <citation type="submission" date="2023-06" db="EMBL/GenBank/DDBJ databases">
        <title>Aquibacillus rhizosphaerae LR5S19.</title>
        <authorList>
            <person name="Sun J.-Q."/>
        </authorList>
    </citation>
    <scope>NUCLEOTIDE SEQUENCE [LARGE SCALE GENOMIC DNA]</scope>
    <source>
        <strain evidence="1 2">LR5S19</strain>
    </source>
</reference>
<organism evidence="1 2">
    <name type="scientific">Aquibacillus rhizosphaerae</name>
    <dbReference type="NCBI Taxonomy" id="3051431"/>
    <lineage>
        <taxon>Bacteria</taxon>
        <taxon>Bacillati</taxon>
        <taxon>Bacillota</taxon>
        <taxon>Bacilli</taxon>
        <taxon>Bacillales</taxon>
        <taxon>Bacillaceae</taxon>
        <taxon>Aquibacillus</taxon>
    </lineage>
</organism>
<dbReference type="GO" id="GO:0004860">
    <property type="term" value="F:protein kinase inhibitor activity"/>
    <property type="evidence" value="ECO:0007669"/>
    <property type="project" value="UniProtKB-KW"/>
</dbReference>
<dbReference type="EMBL" id="JASTZU010000058">
    <property type="protein sequence ID" value="MDL4842256.1"/>
    <property type="molecule type" value="Genomic_DNA"/>
</dbReference>
<dbReference type="InterPro" id="IPR036916">
    <property type="entry name" value="Sda_sf"/>
</dbReference>
<protein>
    <submittedName>
        <fullName evidence="1">Sporulation histidine kinase inhibitor Sda</fullName>
    </submittedName>
</protein>
<proteinExistence type="predicted"/>
<dbReference type="InterPro" id="IPR015064">
    <property type="entry name" value="Sda"/>
</dbReference>
<dbReference type="Proteomes" id="UP001235343">
    <property type="component" value="Unassembled WGS sequence"/>
</dbReference>
<dbReference type="SUPFAM" id="SSF100985">
    <property type="entry name" value="Sporulation inhibitor Sda"/>
    <property type="match status" value="1"/>
</dbReference>
<keyword evidence="1" id="KW-0649">Protein kinase inhibitor</keyword>
<name>A0ABT7LCG9_9BACI</name>
<dbReference type="Pfam" id="PF08970">
    <property type="entry name" value="Sda"/>
    <property type="match status" value="1"/>
</dbReference>
<keyword evidence="2" id="KW-1185">Reference proteome</keyword>
<sequence>MENMSNQQLIEAYKSAIALNLDIEFLHILRQELHERNIFITVKL</sequence>
<accession>A0ABT7LCG9</accession>
<dbReference type="RefSeq" id="WP_285933539.1">
    <property type="nucleotide sequence ID" value="NZ_JASTZU010000058.1"/>
</dbReference>
<gene>
    <name evidence="1" type="primary">sda</name>
    <name evidence="1" type="ORF">QQS35_17595</name>
</gene>
<evidence type="ECO:0000313" key="1">
    <source>
        <dbReference type="EMBL" id="MDL4842256.1"/>
    </source>
</evidence>